<dbReference type="PANTHER" id="PTHR24305:SF160">
    <property type="entry name" value="P450, PUTATIVE (EUROFUNG)-RELATED"/>
    <property type="match status" value="1"/>
</dbReference>
<comment type="cofactor">
    <cofactor evidence="2">
        <name>heme</name>
        <dbReference type="ChEBI" id="CHEBI:30413"/>
    </cofactor>
</comment>
<reference evidence="4 5" key="1">
    <citation type="journal article" date="2018" name="IMA Fungus">
        <title>IMA Genome-F 9: Draft genome sequence of Annulohypoxylon stygium, Aspergillus mulundensis, Berkeleyomyces basicola (syn. Thielaviopsis basicola), Ceratocystis smalleyi, two Cercospora beticola strains, Coleophoma cylindrospora, Fusarium fracticaudum, Phialophora cf. hyalina, and Morchella septimelata.</title>
        <authorList>
            <person name="Wingfield B.D."/>
            <person name="Bills G.F."/>
            <person name="Dong Y."/>
            <person name="Huang W."/>
            <person name="Nel W.J."/>
            <person name="Swalarsk-Parry B.S."/>
            <person name="Vaghefi N."/>
            <person name="Wilken P.M."/>
            <person name="An Z."/>
            <person name="de Beer Z.W."/>
            <person name="De Vos L."/>
            <person name="Chen L."/>
            <person name="Duong T.A."/>
            <person name="Gao Y."/>
            <person name="Hammerbacher A."/>
            <person name="Kikkert J.R."/>
            <person name="Li Y."/>
            <person name="Li H."/>
            <person name="Li K."/>
            <person name="Li Q."/>
            <person name="Liu X."/>
            <person name="Ma X."/>
            <person name="Naidoo K."/>
            <person name="Pethybridge S.J."/>
            <person name="Sun J."/>
            <person name="Steenkamp E.T."/>
            <person name="van der Nest M.A."/>
            <person name="van Wyk S."/>
            <person name="Wingfield M.J."/>
            <person name="Xiong C."/>
            <person name="Yue Q."/>
            <person name="Zhang X."/>
        </authorList>
    </citation>
    <scope>NUCLEOTIDE SEQUENCE [LARGE SCALE GENOMIC DNA]</scope>
    <source>
        <strain evidence="4 5">DSM 5745</strain>
    </source>
</reference>
<accession>A0A3D8RS37</accession>
<dbReference type="AlphaFoldDB" id="A0A3D8RS37"/>
<keyword evidence="3" id="KW-1133">Transmembrane helix</keyword>
<keyword evidence="2" id="KW-0349">Heme</keyword>
<dbReference type="EMBL" id="PVWQ01000007">
    <property type="protein sequence ID" value="RDW76873.1"/>
    <property type="molecule type" value="Genomic_DNA"/>
</dbReference>
<gene>
    <name evidence="4" type="ORF">DSM5745_06865</name>
</gene>
<dbReference type="OrthoDB" id="1470350at2759"/>
<dbReference type="GeneID" id="38117235"/>
<evidence type="ECO:0000256" key="1">
    <source>
        <dbReference type="ARBA" id="ARBA00010617"/>
    </source>
</evidence>
<keyword evidence="2" id="KW-0408">Iron</keyword>
<dbReference type="SUPFAM" id="SSF48264">
    <property type="entry name" value="Cytochrome P450"/>
    <property type="match status" value="1"/>
</dbReference>
<name>A0A3D8RS37_9EURO</name>
<dbReference type="InterPro" id="IPR001128">
    <property type="entry name" value="Cyt_P450"/>
</dbReference>
<dbReference type="InterPro" id="IPR002401">
    <property type="entry name" value="Cyt_P450_E_grp-I"/>
</dbReference>
<dbReference type="STRING" id="1810919.A0A3D8RS37"/>
<dbReference type="PRINTS" id="PR00385">
    <property type="entry name" value="P450"/>
</dbReference>
<proteinExistence type="inferred from homology"/>
<dbReference type="InterPro" id="IPR036396">
    <property type="entry name" value="Cyt_P450_sf"/>
</dbReference>
<dbReference type="Proteomes" id="UP000256690">
    <property type="component" value="Unassembled WGS sequence"/>
</dbReference>
<protein>
    <recommendedName>
        <fullName evidence="6">Cytochrome P450</fullName>
    </recommendedName>
</protein>
<feature type="binding site" description="axial binding residue" evidence="2">
    <location>
        <position position="465"/>
    </location>
    <ligand>
        <name>heme</name>
        <dbReference type="ChEBI" id="CHEBI:30413"/>
    </ligand>
    <ligandPart>
        <name>Fe</name>
        <dbReference type="ChEBI" id="CHEBI:18248"/>
    </ligandPart>
</feature>
<organism evidence="4 5">
    <name type="scientific">Aspergillus mulundensis</name>
    <dbReference type="NCBI Taxonomy" id="1810919"/>
    <lineage>
        <taxon>Eukaryota</taxon>
        <taxon>Fungi</taxon>
        <taxon>Dikarya</taxon>
        <taxon>Ascomycota</taxon>
        <taxon>Pezizomycotina</taxon>
        <taxon>Eurotiomycetes</taxon>
        <taxon>Eurotiomycetidae</taxon>
        <taxon>Eurotiales</taxon>
        <taxon>Aspergillaceae</taxon>
        <taxon>Aspergillus</taxon>
        <taxon>Aspergillus subgen. Nidulantes</taxon>
    </lineage>
</organism>
<dbReference type="Pfam" id="PF00067">
    <property type="entry name" value="p450"/>
    <property type="match status" value="1"/>
</dbReference>
<keyword evidence="2" id="KW-0479">Metal-binding</keyword>
<evidence type="ECO:0000256" key="3">
    <source>
        <dbReference type="SAM" id="Phobius"/>
    </source>
</evidence>
<evidence type="ECO:0000313" key="5">
    <source>
        <dbReference type="Proteomes" id="UP000256690"/>
    </source>
</evidence>
<dbReference type="GO" id="GO:0005506">
    <property type="term" value="F:iron ion binding"/>
    <property type="evidence" value="ECO:0007669"/>
    <property type="project" value="InterPro"/>
</dbReference>
<dbReference type="GO" id="GO:0004497">
    <property type="term" value="F:monooxygenase activity"/>
    <property type="evidence" value="ECO:0007669"/>
    <property type="project" value="InterPro"/>
</dbReference>
<dbReference type="InterPro" id="IPR050121">
    <property type="entry name" value="Cytochrome_P450_monoxygenase"/>
</dbReference>
<dbReference type="GO" id="GO:0020037">
    <property type="term" value="F:heme binding"/>
    <property type="evidence" value="ECO:0007669"/>
    <property type="project" value="InterPro"/>
</dbReference>
<dbReference type="GO" id="GO:0044550">
    <property type="term" value="P:secondary metabolite biosynthetic process"/>
    <property type="evidence" value="ECO:0007669"/>
    <property type="project" value="UniProtKB-ARBA"/>
</dbReference>
<evidence type="ECO:0000256" key="2">
    <source>
        <dbReference type="PIRSR" id="PIRSR602401-1"/>
    </source>
</evidence>
<keyword evidence="3" id="KW-0812">Transmembrane</keyword>
<keyword evidence="5" id="KW-1185">Reference proteome</keyword>
<sequence>MSLIMAVPHAFSVAELKDLPTVLVSALSFILIPGALIFCLQLLQPGPVIKGAKGSLIDQYLFGIETKLGFLSGRSAYKFNALHEKYGTPTTPPHPISDPPLTLLLGNIVRFAPNQLSSNTLKGMRNIYGAAGKSNVFLKTAFYKAISRRNIFTAQDIHYHATVRKLFAPSLSPGCMAAHEPVIKGCIARFHDLVKTRMQRGSALSLNDLYYSLSVDMVSEVLLGKSLGCIERGRPFFWTEQLPRIFYWATIRDQFQGSGIPTMIKWMLRQILRKGIRQRSEEARMRLIREQLKATHTRRDIMVEVMERSESSTLPEDEIAENFSAIMLAGFHTTSHAICATIWLVLSHPDVRAELQTELRGAFTSTDDISLDVLAKLPWLNAVITEALRVYPPVPLGGARVSPGAYVDGVYVPAGVEVSTSLYALHHNSEYFANPYKFAPERWIDPASTDKKEAVQPFLLGSRSCIAKYFAQQMLLLTLASFFVEFDGTYVGRVRDWTTDSRCYAFWEIPDLKVRLQDRMASPSA</sequence>
<dbReference type="RefSeq" id="XP_026603185.1">
    <property type="nucleotide sequence ID" value="XM_026748881.1"/>
</dbReference>
<dbReference type="GO" id="GO:0016705">
    <property type="term" value="F:oxidoreductase activity, acting on paired donors, with incorporation or reduction of molecular oxygen"/>
    <property type="evidence" value="ECO:0007669"/>
    <property type="project" value="InterPro"/>
</dbReference>
<comment type="caution">
    <text evidence="4">The sequence shown here is derived from an EMBL/GenBank/DDBJ whole genome shotgun (WGS) entry which is preliminary data.</text>
</comment>
<dbReference type="CDD" id="cd11058">
    <property type="entry name" value="CYP60B-like"/>
    <property type="match status" value="1"/>
</dbReference>
<evidence type="ECO:0008006" key="6">
    <source>
        <dbReference type="Google" id="ProtNLM"/>
    </source>
</evidence>
<dbReference type="PRINTS" id="PR00463">
    <property type="entry name" value="EP450I"/>
</dbReference>
<dbReference type="Gene3D" id="1.10.630.10">
    <property type="entry name" value="Cytochrome P450"/>
    <property type="match status" value="1"/>
</dbReference>
<keyword evidence="3" id="KW-0472">Membrane</keyword>
<feature type="transmembrane region" description="Helical" evidence="3">
    <location>
        <begin position="20"/>
        <end position="43"/>
    </location>
</feature>
<comment type="similarity">
    <text evidence="1">Belongs to the cytochrome P450 family.</text>
</comment>
<evidence type="ECO:0000313" key="4">
    <source>
        <dbReference type="EMBL" id="RDW76873.1"/>
    </source>
</evidence>
<dbReference type="PANTHER" id="PTHR24305">
    <property type="entry name" value="CYTOCHROME P450"/>
    <property type="match status" value="1"/>
</dbReference>